<dbReference type="InterPro" id="IPR036457">
    <property type="entry name" value="PPM-type-like_dom_sf"/>
</dbReference>
<feature type="domain" description="PPM-type phosphatase" evidence="2">
    <location>
        <begin position="21"/>
        <end position="266"/>
    </location>
</feature>
<dbReference type="SMART" id="SM00331">
    <property type="entry name" value="PP2C_SIG"/>
    <property type="match status" value="1"/>
</dbReference>
<dbReference type="NCBIfam" id="NF033484">
    <property type="entry name" value="Stp1_PP2C_phos"/>
    <property type="match status" value="1"/>
</dbReference>
<protein>
    <submittedName>
        <fullName evidence="3">Protein phosphatase</fullName>
    </submittedName>
</protein>
<proteinExistence type="predicted"/>
<gene>
    <name evidence="3" type="ORF">SAMN05421770_10583</name>
</gene>
<dbReference type="PANTHER" id="PTHR47992">
    <property type="entry name" value="PROTEIN PHOSPHATASE"/>
    <property type="match status" value="1"/>
</dbReference>
<reference evidence="3 4" key="1">
    <citation type="submission" date="2017-06" db="EMBL/GenBank/DDBJ databases">
        <authorList>
            <person name="Kim H.J."/>
            <person name="Triplett B.A."/>
        </authorList>
    </citation>
    <scope>NUCLEOTIDE SEQUENCE [LARGE SCALE GENOMIC DNA]</scope>
    <source>
        <strain evidence="3 4">DSM 18704</strain>
    </source>
</reference>
<name>A0A239KPL3_9BACT</name>
<dbReference type="Gene3D" id="3.60.40.10">
    <property type="entry name" value="PPM-type phosphatase domain"/>
    <property type="match status" value="1"/>
</dbReference>
<dbReference type="SUPFAM" id="SSF81606">
    <property type="entry name" value="PP2C-like"/>
    <property type="match status" value="1"/>
</dbReference>
<dbReference type="EMBL" id="FZOU01000005">
    <property type="protein sequence ID" value="SNT19563.1"/>
    <property type="molecule type" value="Genomic_DNA"/>
</dbReference>
<keyword evidence="4" id="KW-1185">Reference proteome</keyword>
<dbReference type="Pfam" id="PF13672">
    <property type="entry name" value="PP2C_2"/>
    <property type="match status" value="1"/>
</dbReference>
<evidence type="ECO:0000313" key="4">
    <source>
        <dbReference type="Proteomes" id="UP000198356"/>
    </source>
</evidence>
<dbReference type="SMART" id="SM00332">
    <property type="entry name" value="PP2Cc"/>
    <property type="match status" value="1"/>
</dbReference>
<evidence type="ECO:0000259" key="2">
    <source>
        <dbReference type="PROSITE" id="PS51746"/>
    </source>
</evidence>
<evidence type="ECO:0000313" key="3">
    <source>
        <dbReference type="EMBL" id="SNT19563.1"/>
    </source>
</evidence>
<dbReference type="RefSeq" id="WP_089409169.1">
    <property type="nucleotide sequence ID" value="NZ_FZOU01000005.1"/>
</dbReference>
<evidence type="ECO:0000256" key="1">
    <source>
        <dbReference type="SAM" id="MobiDB-lite"/>
    </source>
</evidence>
<dbReference type="CDD" id="cd00143">
    <property type="entry name" value="PP2Cc"/>
    <property type="match status" value="1"/>
</dbReference>
<dbReference type="OrthoDB" id="9801841at2"/>
<dbReference type="InterPro" id="IPR001932">
    <property type="entry name" value="PPM-type_phosphatase-like_dom"/>
</dbReference>
<dbReference type="AlphaFoldDB" id="A0A239KPL3"/>
<sequence length="267" mass="28811">MNLASGSAVPRDIEPRSESRQAAAATDVGCVRARNEDSHGMVEALGLYVVCDGMGGAAGGEIASQMAVEALLAYMRGRFAAIDPDLRAELESRHERAQLLEEAILHANRVVYCRSLLEPELQGMGSTLVCAWFSGRDVLIANVGDSRAYLLRRGSIQQLTEDHSLLAEEVRSGAMTKAQAESSPLRSIITRALGTRERVEPDFFRIEAEPGDRFLLTSDGLLRHVDDATILDTASQGPPHEACTRLVSLALQGGGRDNITCILVQTP</sequence>
<dbReference type="GO" id="GO:0004722">
    <property type="term" value="F:protein serine/threonine phosphatase activity"/>
    <property type="evidence" value="ECO:0007669"/>
    <property type="project" value="InterPro"/>
</dbReference>
<dbReference type="PROSITE" id="PS51746">
    <property type="entry name" value="PPM_2"/>
    <property type="match status" value="1"/>
</dbReference>
<feature type="region of interest" description="Disordered" evidence="1">
    <location>
        <begin position="1"/>
        <end position="25"/>
    </location>
</feature>
<dbReference type="InterPro" id="IPR015655">
    <property type="entry name" value="PP2C"/>
</dbReference>
<organism evidence="3 4">
    <name type="scientific">Granulicella rosea</name>
    <dbReference type="NCBI Taxonomy" id="474952"/>
    <lineage>
        <taxon>Bacteria</taxon>
        <taxon>Pseudomonadati</taxon>
        <taxon>Acidobacteriota</taxon>
        <taxon>Terriglobia</taxon>
        <taxon>Terriglobales</taxon>
        <taxon>Acidobacteriaceae</taxon>
        <taxon>Granulicella</taxon>
    </lineage>
</organism>
<dbReference type="Proteomes" id="UP000198356">
    <property type="component" value="Unassembled WGS sequence"/>
</dbReference>
<accession>A0A239KPL3</accession>